<evidence type="ECO:0000313" key="3">
    <source>
        <dbReference type="Proteomes" id="UP000813385"/>
    </source>
</evidence>
<sequence>MSAQLINDETYTDNSYATKGSEPIPVQKDDAKLEDPISGDQDSDAQLNRDDKEAIDKSNIIEERTRGASSKGQYREPGDEEGLGPKEEQSA</sequence>
<accession>A0A8K0X4L5</accession>
<feature type="compositionally biased region" description="Basic and acidic residues" evidence="1">
    <location>
        <begin position="47"/>
        <end position="66"/>
    </location>
</feature>
<feature type="compositionally biased region" description="Polar residues" evidence="1">
    <location>
        <begin position="1"/>
        <end position="18"/>
    </location>
</feature>
<keyword evidence="3" id="KW-1185">Reference proteome</keyword>
<evidence type="ECO:0000313" key="2">
    <source>
        <dbReference type="EMBL" id="KAH7361875.1"/>
    </source>
</evidence>
<dbReference type="AlphaFoldDB" id="A0A8K0X4L5"/>
<comment type="caution">
    <text evidence="2">The sequence shown here is derived from an EMBL/GenBank/DDBJ whole genome shotgun (WGS) entry which is preliminary data.</text>
</comment>
<protein>
    <recommendedName>
        <fullName evidence="4">Histone chaperone domain-containing protein</fullName>
    </recommendedName>
</protein>
<dbReference type="EMBL" id="JAGPXD010000003">
    <property type="protein sequence ID" value="KAH7361875.1"/>
    <property type="molecule type" value="Genomic_DNA"/>
</dbReference>
<dbReference type="Proteomes" id="UP000813385">
    <property type="component" value="Unassembled WGS sequence"/>
</dbReference>
<proteinExistence type="predicted"/>
<name>A0A8K0X4L5_9PEZI</name>
<organism evidence="2 3">
    <name type="scientific">Plectosphaerella cucumerina</name>
    <dbReference type="NCBI Taxonomy" id="40658"/>
    <lineage>
        <taxon>Eukaryota</taxon>
        <taxon>Fungi</taxon>
        <taxon>Dikarya</taxon>
        <taxon>Ascomycota</taxon>
        <taxon>Pezizomycotina</taxon>
        <taxon>Sordariomycetes</taxon>
        <taxon>Hypocreomycetidae</taxon>
        <taxon>Glomerellales</taxon>
        <taxon>Plectosphaerellaceae</taxon>
        <taxon>Plectosphaerella</taxon>
    </lineage>
</organism>
<reference evidence="2" key="1">
    <citation type="journal article" date="2021" name="Nat. Commun.">
        <title>Genetic determinants of endophytism in the Arabidopsis root mycobiome.</title>
        <authorList>
            <person name="Mesny F."/>
            <person name="Miyauchi S."/>
            <person name="Thiergart T."/>
            <person name="Pickel B."/>
            <person name="Atanasova L."/>
            <person name="Karlsson M."/>
            <person name="Huettel B."/>
            <person name="Barry K.W."/>
            <person name="Haridas S."/>
            <person name="Chen C."/>
            <person name="Bauer D."/>
            <person name="Andreopoulos W."/>
            <person name="Pangilinan J."/>
            <person name="LaButti K."/>
            <person name="Riley R."/>
            <person name="Lipzen A."/>
            <person name="Clum A."/>
            <person name="Drula E."/>
            <person name="Henrissat B."/>
            <person name="Kohler A."/>
            <person name="Grigoriev I.V."/>
            <person name="Martin F.M."/>
            <person name="Hacquard S."/>
        </authorList>
    </citation>
    <scope>NUCLEOTIDE SEQUENCE</scope>
    <source>
        <strain evidence="2">MPI-CAGE-AT-0016</strain>
    </source>
</reference>
<dbReference type="OrthoDB" id="4357148at2759"/>
<feature type="compositionally biased region" description="Basic and acidic residues" evidence="1">
    <location>
        <begin position="73"/>
        <end position="91"/>
    </location>
</feature>
<evidence type="ECO:0000256" key="1">
    <source>
        <dbReference type="SAM" id="MobiDB-lite"/>
    </source>
</evidence>
<feature type="region of interest" description="Disordered" evidence="1">
    <location>
        <begin position="1"/>
        <end position="91"/>
    </location>
</feature>
<evidence type="ECO:0008006" key="4">
    <source>
        <dbReference type="Google" id="ProtNLM"/>
    </source>
</evidence>
<gene>
    <name evidence="2" type="ORF">B0T11DRAFT_328013</name>
</gene>